<protein>
    <recommendedName>
        <fullName evidence="8">Transporter</fullName>
    </recommendedName>
</protein>
<dbReference type="InterPro" id="IPR037272">
    <property type="entry name" value="SNS_sf"/>
</dbReference>
<dbReference type="PROSITE" id="PS50267">
    <property type="entry name" value="NA_NEUROTRAN_SYMP_3"/>
    <property type="match status" value="1"/>
</dbReference>
<feature type="transmembrane region" description="Helical" evidence="9">
    <location>
        <begin position="158"/>
        <end position="184"/>
    </location>
</feature>
<dbReference type="PANTHER" id="PTHR11616">
    <property type="entry name" value="SODIUM/CHLORIDE DEPENDENT TRANSPORTER"/>
    <property type="match status" value="1"/>
</dbReference>
<keyword evidence="6 9" id="KW-0472">Membrane</keyword>
<evidence type="ECO:0000256" key="1">
    <source>
        <dbReference type="ARBA" id="ARBA00004141"/>
    </source>
</evidence>
<comment type="subcellular location">
    <subcellularLocation>
        <location evidence="1">Membrane</location>
        <topology evidence="1">Multi-pass membrane protein</topology>
    </subcellularLocation>
</comment>
<dbReference type="PROSITE" id="PS00754">
    <property type="entry name" value="NA_NEUROTRAN_SYMP_2"/>
    <property type="match status" value="1"/>
</dbReference>
<evidence type="ECO:0000256" key="8">
    <source>
        <dbReference type="RuleBase" id="RU003732"/>
    </source>
</evidence>
<organism evidence="10 11">
    <name type="scientific">Taenia crassiceps</name>
    <dbReference type="NCBI Taxonomy" id="6207"/>
    <lineage>
        <taxon>Eukaryota</taxon>
        <taxon>Metazoa</taxon>
        <taxon>Spiralia</taxon>
        <taxon>Lophotrochozoa</taxon>
        <taxon>Platyhelminthes</taxon>
        <taxon>Cestoda</taxon>
        <taxon>Eucestoda</taxon>
        <taxon>Cyclophyllidea</taxon>
        <taxon>Taeniidae</taxon>
        <taxon>Taenia</taxon>
    </lineage>
</organism>
<name>A0ABR4Q4U2_9CEST</name>
<feature type="transmembrane region" description="Helical" evidence="9">
    <location>
        <begin position="325"/>
        <end position="346"/>
    </location>
</feature>
<comment type="caution">
    <text evidence="10">The sequence shown here is derived from an EMBL/GenBank/DDBJ whole genome shotgun (WGS) entry which is preliminary data.</text>
</comment>
<keyword evidence="4 8" id="KW-0812">Transmembrane</keyword>
<proteinExistence type="inferred from homology"/>
<dbReference type="PRINTS" id="PR00176">
    <property type="entry name" value="NANEUSMPORT"/>
</dbReference>
<keyword evidence="11" id="KW-1185">Reference proteome</keyword>
<keyword evidence="8" id="KW-0769">Symport</keyword>
<dbReference type="Proteomes" id="UP001651158">
    <property type="component" value="Unassembled WGS sequence"/>
</dbReference>
<feature type="transmembrane region" description="Helical" evidence="9">
    <location>
        <begin position="491"/>
        <end position="512"/>
    </location>
</feature>
<evidence type="ECO:0000256" key="5">
    <source>
        <dbReference type="ARBA" id="ARBA00022989"/>
    </source>
</evidence>
<dbReference type="EMBL" id="JAKROA010000011">
    <property type="protein sequence ID" value="KAL5104612.1"/>
    <property type="molecule type" value="Genomic_DNA"/>
</dbReference>
<feature type="transmembrane region" description="Helical" evidence="9">
    <location>
        <begin position="576"/>
        <end position="598"/>
    </location>
</feature>
<feature type="transmembrane region" description="Helical" evidence="9">
    <location>
        <begin position="358"/>
        <end position="378"/>
    </location>
</feature>
<dbReference type="PANTHER" id="PTHR11616:SF321">
    <property type="entry name" value="SODIUM-DEPENDENT NUTRIENT AMINO ACID TRANSPORTER 1-RELATED"/>
    <property type="match status" value="1"/>
</dbReference>
<evidence type="ECO:0000256" key="7">
    <source>
        <dbReference type="ARBA" id="ARBA00023180"/>
    </source>
</evidence>
<evidence type="ECO:0000313" key="10">
    <source>
        <dbReference type="EMBL" id="KAL5104612.1"/>
    </source>
</evidence>
<dbReference type="Pfam" id="PF00209">
    <property type="entry name" value="SNF"/>
    <property type="match status" value="1"/>
</dbReference>
<feature type="transmembrane region" description="Helical" evidence="9">
    <location>
        <begin position="533"/>
        <end position="556"/>
    </location>
</feature>
<evidence type="ECO:0000256" key="9">
    <source>
        <dbReference type="SAM" id="Phobius"/>
    </source>
</evidence>
<accession>A0ABR4Q4U2</accession>
<dbReference type="InterPro" id="IPR000175">
    <property type="entry name" value="Na/ntran_symport"/>
</dbReference>
<gene>
    <name evidence="10" type="ORF">TcWFU_002088</name>
</gene>
<keyword evidence="7" id="KW-0325">Glycoprotein</keyword>
<evidence type="ECO:0000256" key="6">
    <source>
        <dbReference type="ARBA" id="ARBA00023136"/>
    </source>
</evidence>
<evidence type="ECO:0000256" key="3">
    <source>
        <dbReference type="ARBA" id="ARBA00022448"/>
    </source>
</evidence>
<reference evidence="10 11" key="1">
    <citation type="journal article" date="2022" name="Front. Cell. Infect. Microbiol.">
        <title>The Genomes of Two Strains of Taenia crassiceps the Animal Model for the Study of Human Cysticercosis.</title>
        <authorList>
            <person name="Bobes R.J."/>
            <person name="Estrada K."/>
            <person name="Rios-Valencia D.G."/>
            <person name="Calderon-Gallegos A."/>
            <person name="de la Torre P."/>
            <person name="Carrero J.C."/>
            <person name="Sanchez-Flores A."/>
            <person name="Laclette J.P."/>
        </authorList>
    </citation>
    <scope>NUCLEOTIDE SEQUENCE [LARGE SCALE GENOMIC DNA]</scope>
    <source>
        <strain evidence="10">WFUcys</strain>
    </source>
</reference>
<evidence type="ECO:0000256" key="2">
    <source>
        <dbReference type="ARBA" id="ARBA00006459"/>
    </source>
</evidence>
<evidence type="ECO:0000313" key="11">
    <source>
        <dbReference type="Proteomes" id="UP001651158"/>
    </source>
</evidence>
<dbReference type="PROSITE" id="PS00610">
    <property type="entry name" value="NA_NEUROTRAN_SYMP_1"/>
    <property type="match status" value="1"/>
</dbReference>
<feature type="transmembrane region" description="Helical" evidence="9">
    <location>
        <begin position="249"/>
        <end position="270"/>
    </location>
</feature>
<keyword evidence="3 8" id="KW-0813">Transport</keyword>
<dbReference type="SUPFAM" id="SSF161070">
    <property type="entry name" value="SNF-like"/>
    <property type="match status" value="1"/>
</dbReference>
<feature type="transmembrane region" description="Helical" evidence="9">
    <location>
        <begin position="115"/>
        <end position="137"/>
    </location>
</feature>
<feature type="transmembrane region" description="Helical" evidence="9">
    <location>
        <begin position="282"/>
        <end position="305"/>
    </location>
</feature>
<keyword evidence="5 9" id="KW-1133">Transmembrane helix</keyword>
<feature type="transmembrane region" description="Helical" evidence="9">
    <location>
        <begin position="416"/>
        <end position="439"/>
    </location>
</feature>
<evidence type="ECO:0000256" key="4">
    <source>
        <dbReference type="ARBA" id="ARBA00022692"/>
    </source>
</evidence>
<comment type="similarity">
    <text evidence="2 8">Belongs to the sodium:neurotransmitter symporter (SNF) (TC 2.A.22) family.</text>
</comment>
<sequence>MCLGCKHLRLPLADAQPIELKAQPPPLASIHVIGQRHNEGGMGRIRGWLGNTPIQKCDKGLEIASATSTESPNMVERSEWDRPVQFILSLIGYAVGLGSIWRFPYIVMVNGGGAFLVPYIIFILFCGIPFCYMEFTLGQFTGLSPVKSFEFIPLLKGLGWSMLLVSGMLCVYYNIVMAWVVFYFTQSFQWYLPWKSCNNSWNTPTCFSYMQMTNLSVIRDNGTSSTMEFWNHRVLETSASIDQIGGVNWNLFGCMVAAWVITFLCLFKGIKSSGKVVYVTALLPYLFLALLVIRGATLPGAFIGLEFYLKPDWEKLKSFQIWTSAAVQVFYSLGPAWGGLITMSSYNNYRRKFNRDAVILPVVCGGTSIFGGLAVFSITGHMAYQMNSKNVTALMLTGPGLAFIAYPEALGQIPGAAVWTVLFFAMLFTLGLDTQFATLETMTSGFIDRFPNTLGKHKTLFTLLVCCAQFGLGFILVTRAGGFYFQVFDWYATPISIVIIASLEVIALSYLYDAKKLFKNAETMLGPRTGVTRVIWVAIWYVVTPCFTFFIFVTMIMDYTPPKFNNGQPFPSWTAIMGWCLTSISIIPIPLMAAIEIYRNRHNLSNLFRPKPEWEQSCQLRLLNEQRRLNRRGEQTEAELEGGLK</sequence>
<feature type="transmembrane region" description="Helical" evidence="9">
    <location>
        <begin position="84"/>
        <end position="103"/>
    </location>
</feature>
<feature type="transmembrane region" description="Helical" evidence="9">
    <location>
        <begin position="460"/>
        <end position="485"/>
    </location>
</feature>